<accession>A0A2Z2PMX8</accession>
<dbReference type="Gene3D" id="3.40.960.10">
    <property type="entry name" value="VSR Endonuclease"/>
    <property type="match status" value="1"/>
</dbReference>
<sequence length="410" mass="46684">MRRSRISIGFSEKEFAEALAPRVATVGTRPVDAVEQLLTQILVENLRQQTALALRKIPSVKLHSMYFKERCASLARLADIGYDTSYAELAFSTTRENMVDGVEIDTQGLHLSPINYGPAGLITHRLWSKQLKTQTNHILRLNHVTIPPSTFLETKKMMEAICLEQPLVANPRPGPRTQGYEFGIEGFEFVAFDHLVTGKRCFCSCARLAHEKMMSEAIRIASHSGAWTHQVVRLLSDATYIDEICHLCIARRSGPEAAASFYGDDIGEFITPYIDQLMLMPGMDRSTARSEVQYTLGLRRWTREAEMYSLVKKLFPDQVILREASPPWLGRQRFDVYLPAIGLALEHHGEQHYRAITAFGGEMALKRNMERDALKRSLCEQNAVQLVEIRFDEQMTLPLLRRKLRRFIMA</sequence>
<dbReference type="EMBL" id="KY000038">
    <property type="protein sequence ID" value="ASK42855.1"/>
    <property type="molecule type" value="Genomic_DNA"/>
</dbReference>
<organism evidence="1">
    <name type="scientific">Rhizobium rhizogenes</name>
    <name type="common">Agrobacterium rhizogenes</name>
    <dbReference type="NCBI Taxonomy" id="359"/>
    <lineage>
        <taxon>Bacteria</taxon>
        <taxon>Pseudomonadati</taxon>
        <taxon>Pseudomonadota</taxon>
        <taxon>Alphaproteobacteria</taxon>
        <taxon>Hyphomicrobiales</taxon>
        <taxon>Rhizobiaceae</taxon>
        <taxon>Rhizobium/Agrobacterium group</taxon>
        <taxon>Rhizobium</taxon>
    </lineage>
</organism>
<proteinExistence type="predicted"/>
<geneLocation type="plasmid" evidence="1">
    <name>pRi_1724</name>
</geneLocation>
<name>A0A2Z2PMX8_RHIRH</name>
<protein>
    <submittedName>
        <fullName evidence="1">Uncharacterized protein</fullName>
    </submittedName>
</protein>
<keyword evidence="1" id="KW-0614">Plasmid</keyword>
<evidence type="ECO:0000313" key="1">
    <source>
        <dbReference type="EMBL" id="ASK42855.1"/>
    </source>
</evidence>
<dbReference type="RefSeq" id="WP_142845035.1">
    <property type="nucleotide sequence ID" value="NC_002575.1"/>
</dbReference>
<reference evidence="1" key="1">
    <citation type="submission" date="2016-10" db="EMBL/GenBank/DDBJ databases">
        <title>Agrobacterium Ti plasmids: Classification based on T-DNA and Vir regions organization.</title>
        <authorList>
            <person name="Nabi N."/>
            <person name="Vial L."/>
            <person name="Ben Hafsa A."/>
            <person name="Chapulliot D."/>
            <person name="Berard A."/>
            <person name="Chauveau A."/>
            <person name="Le Paslier M.-C."/>
            <person name="Harzallah Skhiri F."/>
            <person name="Brunel D."/>
            <person name="Nesme X."/>
            <person name="Chaouachi M."/>
        </authorList>
    </citation>
    <scope>NUCLEOTIDE SEQUENCE</scope>
    <source>
        <strain evidence="1">1724</strain>
        <plasmid evidence="1">pRi_1724</plasmid>
    </source>
</reference>
<dbReference type="AlphaFoldDB" id="A0A2Z2PMX8"/>